<evidence type="ECO:0000256" key="1">
    <source>
        <dbReference type="ARBA" id="ARBA00004141"/>
    </source>
</evidence>
<proteinExistence type="predicted"/>
<keyword evidence="7" id="KW-1185">Reference proteome</keyword>
<keyword evidence="4 5" id="KW-0472">Membrane</keyword>
<feature type="transmembrane region" description="Helical" evidence="5">
    <location>
        <begin position="6"/>
        <end position="26"/>
    </location>
</feature>
<comment type="caution">
    <text evidence="6">The sequence shown here is derived from an EMBL/GenBank/DDBJ whole genome shotgun (WGS) entry which is preliminary data.</text>
</comment>
<feature type="transmembrane region" description="Helical" evidence="5">
    <location>
        <begin position="38"/>
        <end position="58"/>
    </location>
</feature>
<dbReference type="AlphaFoldDB" id="A0A507SHL6"/>
<organism evidence="6 7">
    <name type="scientific">Mycoplasmopsis mucosicanis</name>
    <dbReference type="NCBI Taxonomy" id="458208"/>
    <lineage>
        <taxon>Bacteria</taxon>
        <taxon>Bacillati</taxon>
        <taxon>Mycoplasmatota</taxon>
        <taxon>Mycoplasmoidales</taxon>
        <taxon>Metamycoplasmataceae</taxon>
        <taxon>Mycoplasmopsis</taxon>
    </lineage>
</organism>
<evidence type="ECO:0000256" key="5">
    <source>
        <dbReference type="SAM" id="Phobius"/>
    </source>
</evidence>
<name>A0A507SHL6_9BACT</name>
<dbReference type="Pfam" id="PF04193">
    <property type="entry name" value="PQ-loop"/>
    <property type="match status" value="2"/>
</dbReference>
<evidence type="ECO:0000256" key="4">
    <source>
        <dbReference type="ARBA" id="ARBA00023136"/>
    </source>
</evidence>
<sequence>MQAAIFVFGIISASLMVILPIPQLITTLKTKNISNVSYPAFFIYFIGGSIFVAVMTLLKKDIPINVDKDPIINIIGNTLFVGIMALTISSFMLFDKRINFVTKLIVITIVSAIFIGLLTWWIVEYSLKREGYFEQKSPLLTTLIIIGNSCTALPFIAQIVKTIKNRSAEGVSFILLICGLLINISLGIYFVLLLDKFSPMWFVTLLFQTVGAIVYIVQICICLMFKYKHKQMSK</sequence>
<protein>
    <submittedName>
        <fullName evidence="6">PQ-loop repeat-containing protein</fullName>
    </submittedName>
</protein>
<gene>
    <name evidence="6" type="ORF">E1I18_03530</name>
</gene>
<dbReference type="InterPro" id="IPR006603">
    <property type="entry name" value="PQ-loop_rpt"/>
</dbReference>
<dbReference type="RefSeq" id="WP_141484211.1">
    <property type="nucleotide sequence ID" value="NZ_SMDN01000022.1"/>
</dbReference>
<evidence type="ECO:0000256" key="3">
    <source>
        <dbReference type="ARBA" id="ARBA00022989"/>
    </source>
</evidence>
<feature type="transmembrane region" description="Helical" evidence="5">
    <location>
        <begin position="143"/>
        <end position="160"/>
    </location>
</feature>
<dbReference type="GO" id="GO:0016020">
    <property type="term" value="C:membrane"/>
    <property type="evidence" value="ECO:0007669"/>
    <property type="project" value="UniProtKB-SubCell"/>
</dbReference>
<dbReference type="Proteomes" id="UP000320801">
    <property type="component" value="Unassembled WGS sequence"/>
</dbReference>
<evidence type="ECO:0000313" key="6">
    <source>
        <dbReference type="EMBL" id="TQC51270.1"/>
    </source>
</evidence>
<feature type="transmembrane region" description="Helical" evidence="5">
    <location>
        <begin position="172"/>
        <end position="194"/>
    </location>
</feature>
<keyword evidence="2 5" id="KW-0812">Transmembrane</keyword>
<dbReference type="Gene3D" id="1.20.1280.290">
    <property type="match status" value="2"/>
</dbReference>
<feature type="transmembrane region" description="Helical" evidence="5">
    <location>
        <begin position="200"/>
        <end position="225"/>
    </location>
</feature>
<accession>A0A507SHL6</accession>
<feature type="transmembrane region" description="Helical" evidence="5">
    <location>
        <begin position="101"/>
        <end position="123"/>
    </location>
</feature>
<feature type="transmembrane region" description="Helical" evidence="5">
    <location>
        <begin position="70"/>
        <end position="94"/>
    </location>
</feature>
<evidence type="ECO:0000256" key="2">
    <source>
        <dbReference type="ARBA" id="ARBA00022692"/>
    </source>
</evidence>
<evidence type="ECO:0000313" key="7">
    <source>
        <dbReference type="Proteomes" id="UP000320801"/>
    </source>
</evidence>
<dbReference type="EMBL" id="SMDN01000022">
    <property type="protein sequence ID" value="TQC51270.1"/>
    <property type="molecule type" value="Genomic_DNA"/>
</dbReference>
<dbReference type="OrthoDB" id="396855at2"/>
<keyword evidence="3 5" id="KW-1133">Transmembrane helix</keyword>
<reference evidence="6 7" key="1">
    <citation type="submission" date="2019-03" db="EMBL/GenBank/DDBJ databases">
        <title>Characterization of a novel Mycoplasma cynos real-time PCR assay.</title>
        <authorList>
            <person name="Tallmadge R.L."/>
            <person name="Mitchell P.K."/>
            <person name="Goodman L."/>
        </authorList>
    </citation>
    <scope>NUCLEOTIDE SEQUENCE [LARGE SCALE GENOMIC DNA]</scope>
    <source>
        <strain evidence="6 7">1642</strain>
    </source>
</reference>
<comment type="subcellular location">
    <subcellularLocation>
        <location evidence="1">Membrane</location>
        <topology evidence="1">Multi-pass membrane protein</topology>
    </subcellularLocation>
</comment>
<dbReference type="SMART" id="SM00679">
    <property type="entry name" value="CTNS"/>
    <property type="match status" value="2"/>
</dbReference>